<dbReference type="PANTHER" id="PTHR16301">
    <property type="entry name" value="IMPACT-RELATED"/>
    <property type="match status" value="1"/>
</dbReference>
<dbReference type="Pfam" id="PF09186">
    <property type="entry name" value="DUF1949"/>
    <property type="match status" value="1"/>
</dbReference>
<proteinExistence type="inferred from homology"/>
<dbReference type="NCBIfam" id="TIGR00257">
    <property type="entry name" value="IMPACT_YIGZ"/>
    <property type="match status" value="1"/>
</dbReference>
<dbReference type="InterPro" id="IPR035647">
    <property type="entry name" value="EFG_III/V"/>
</dbReference>
<comment type="caution">
    <text evidence="2">The sequence shown here is derived from an EMBL/GenBank/DDBJ whole genome shotgun (WGS) entry which is preliminary data.</text>
</comment>
<dbReference type="SUPFAM" id="SSF54211">
    <property type="entry name" value="Ribosomal protein S5 domain 2-like"/>
    <property type="match status" value="1"/>
</dbReference>
<dbReference type="InterPro" id="IPR015269">
    <property type="entry name" value="UPF0029_Impact_C"/>
</dbReference>
<dbReference type="GeneID" id="94546011"/>
<dbReference type="Gene3D" id="3.30.70.240">
    <property type="match status" value="1"/>
</dbReference>
<keyword evidence="3" id="KW-1185">Reference proteome</keyword>
<accession>A0A288Q698</accession>
<sequence>MTAPYITIAQSEYTYEQVIKKSRFIVSLMRVTDKAAAKAFIERISQANRKANHNVWTYLLGDRDEIQRYSDDGEPAGTAGVPMLEVLKNNGIHDVVAVQTRYFGGIKLGAGGLIRAYAGTMASAVATVGLVQRIERRQLTLTIEYAQYEPLKYWLESQAYSILDTEYATGVTLTVPVNTELVADFVQAVTDHLQGKVTVEVGAVNLFEIPYDKAVTAKTSSLK</sequence>
<dbReference type="PANTHER" id="PTHR16301:SF20">
    <property type="entry name" value="IMPACT FAMILY MEMBER YIGZ"/>
    <property type="match status" value="1"/>
</dbReference>
<dbReference type="InterPro" id="IPR023582">
    <property type="entry name" value="Impact"/>
</dbReference>
<gene>
    <name evidence="2" type="ORF">DFP99_0441</name>
</gene>
<comment type="similarity">
    <text evidence="1">Belongs to the IMPACT family.</text>
</comment>
<dbReference type="RefSeq" id="WP_070230075.1">
    <property type="nucleotide sequence ID" value="NZ_BJYO01000002.1"/>
</dbReference>
<dbReference type="Pfam" id="PF01205">
    <property type="entry name" value="Impact_N"/>
    <property type="match status" value="1"/>
</dbReference>
<dbReference type="AlphaFoldDB" id="A0A288Q698"/>
<dbReference type="GO" id="GO:0006446">
    <property type="term" value="P:regulation of translational initiation"/>
    <property type="evidence" value="ECO:0007669"/>
    <property type="project" value="TreeGrafter"/>
</dbReference>
<reference evidence="2 3" key="1">
    <citation type="submission" date="2018-07" db="EMBL/GenBank/DDBJ databases">
        <title>Genomic Encyclopedia of Type Strains, Phase III (KMG-III): the genomes of soil and plant-associated and newly described type strains.</title>
        <authorList>
            <person name="Whitman W."/>
        </authorList>
    </citation>
    <scope>NUCLEOTIDE SEQUENCE [LARGE SCALE GENOMIC DNA]</scope>
    <source>
        <strain evidence="2 3">CECT 7031</strain>
    </source>
</reference>
<dbReference type="SUPFAM" id="SSF54980">
    <property type="entry name" value="EF-G C-terminal domain-like"/>
    <property type="match status" value="1"/>
</dbReference>
<dbReference type="InterPro" id="IPR015796">
    <property type="entry name" value="Impact_YigZ-like"/>
</dbReference>
<organism evidence="2 3">
    <name type="scientific">Weissella soli</name>
    <dbReference type="NCBI Taxonomy" id="155866"/>
    <lineage>
        <taxon>Bacteria</taxon>
        <taxon>Bacillati</taxon>
        <taxon>Bacillota</taxon>
        <taxon>Bacilli</taxon>
        <taxon>Lactobacillales</taxon>
        <taxon>Lactobacillaceae</taxon>
        <taxon>Weissella</taxon>
    </lineage>
</organism>
<dbReference type="Gene3D" id="3.30.230.30">
    <property type="entry name" value="Impact, N-terminal domain"/>
    <property type="match status" value="1"/>
</dbReference>
<evidence type="ECO:0000313" key="2">
    <source>
        <dbReference type="EMBL" id="RDL12017.1"/>
    </source>
</evidence>
<dbReference type="KEGG" id="wso:WSWS_00813"/>
<dbReference type="EMBL" id="QRAS01000001">
    <property type="protein sequence ID" value="RDL12017.1"/>
    <property type="molecule type" value="Genomic_DNA"/>
</dbReference>
<name>A0A288Q698_9LACO</name>
<dbReference type="InterPro" id="IPR020568">
    <property type="entry name" value="Ribosomal_Su5_D2-typ_SF"/>
</dbReference>
<protein>
    <submittedName>
        <fullName evidence="2">Putative YigZ family protein</fullName>
    </submittedName>
</protein>
<evidence type="ECO:0000256" key="1">
    <source>
        <dbReference type="ARBA" id="ARBA00007665"/>
    </source>
</evidence>
<dbReference type="InterPro" id="IPR001498">
    <property type="entry name" value="Impact_N"/>
</dbReference>
<evidence type="ECO:0000313" key="3">
    <source>
        <dbReference type="Proteomes" id="UP000254912"/>
    </source>
</evidence>
<dbReference type="InterPro" id="IPR036956">
    <property type="entry name" value="Impact_N_sf"/>
</dbReference>
<dbReference type="GO" id="GO:0005737">
    <property type="term" value="C:cytoplasm"/>
    <property type="evidence" value="ECO:0007669"/>
    <property type="project" value="TreeGrafter"/>
</dbReference>
<dbReference type="Proteomes" id="UP000254912">
    <property type="component" value="Unassembled WGS sequence"/>
</dbReference>